<protein>
    <recommendedName>
        <fullName evidence="1">Reverse transcriptase domain-containing protein</fullName>
    </recommendedName>
</protein>
<dbReference type="PANTHER" id="PTHR31635:SF196">
    <property type="entry name" value="REVERSE TRANSCRIPTASE DOMAIN-CONTAINING PROTEIN-RELATED"/>
    <property type="match status" value="1"/>
</dbReference>
<keyword evidence="3" id="KW-1185">Reference proteome</keyword>
<dbReference type="PROSITE" id="PS50878">
    <property type="entry name" value="RT_POL"/>
    <property type="match status" value="1"/>
</dbReference>
<dbReference type="EMBL" id="JAEPRC010000781">
    <property type="protein sequence ID" value="KAG2191857.1"/>
    <property type="molecule type" value="Genomic_DNA"/>
</dbReference>
<organism evidence="2 3">
    <name type="scientific">Mucor plumbeus</name>
    <dbReference type="NCBI Taxonomy" id="97098"/>
    <lineage>
        <taxon>Eukaryota</taxon>
        <taxon>Fungi</taxon>
        <taxon>Fungi incertae sedis</taxon>
        <taxon>Mucoromycota</taxon>
        <taxon>Mucoromycotina</taxon>
        <taxon>Mucoromycetes</taxon>
        <taxon>Mucorales</taxon>
        <taxon>Mucorineae</taxon>
        <taxon>Mucoraceae</taxon>
        <taxon>Mucor</taxon>
    </lineage>
</organism>
<gene>
    <name evidence="2" type="ORF">INT46_010665</name>
</gene>
<dbReference type="InterPro" id="IPR043502">
    <property type="entry name" value="DNA/RNA_pol_sf"/>
</dbReference>
<dbReference type="PANTHER" id="PTHR31635">
    <property type="entry name" value="REVERSE TRANSCRIPTASE DOMAIN-CONTAINING PROTEIN-RELATED"/>
    <property type="match status" value="1"/>
</dbReference>
<dbReference type="CDD" id="cd01650">
    <property type="entry name" value="RT_nLTR_like"/>
    <property type="match status" value="1"/>
</dbReference>
<comment type="caution">
    <text evidence="2">The sequence shown here is derived from an EMBL/GenBank/DDBJ whole genome shotgun (WGS) entry which is preliminary data.</text>
</comment>
<dbReference type="Gene3D" id="3.60.10.10">
    <property type="entry name" value="Endonuclease/exonuclease/phosphatase"/>
    <property type="match status" value="1"/>
</dbReference>
<dbReference type="Proteomes" id="UP000650833">
    <property type="component" value="Unassembled WGS sequence"/>
</dbReference>
<dbReference type="InterPro" id="IPR000477">
    <property type="entry name" value="RT_dom"/>
</dbReference>
<sequence>HSNILKQRNLSIRGAGLVANSLLLSKVYHLLRVIPGGRTADSWVRDLKKVVREYMVSFRPGVAWSTLCLPRKFGGVGLVDISDQSLALHLIYLQRLLRPSAFSDFVSPWLVYAFQVFCSCSRPFGPVPSISSSVNPKYLAPKYLISDICYWQADLGIVDGVSDRYDWSSLLRSVHYAIADKYGPVSLVFPALLKSKIVLSREKFFTTPRSAVATSWLPDCSHWTVSNSSRSSVSVASISLGALRRFWHPSKDVITSRMGPPLLLPPHLRIQPSSWRLFWSLPMPAKAFTPWWRLLHDRIGHRFWCHRIVLEKVPSPVCALCGVVMEDLFHFVFGCSLKSEYWTSVINLLSLQDLFPSDLSIWTALASFCSLEMVELEEDVLVVLGAAFTTLWKYHWRCVIDTEPWISSFVFNMVRQDHGLLFSSLFPSADVQVASSLALHTFISHFLELPFWRDITTTPMMLLGDFNIHLHKKAEIKHARISLLMDWLQLHLVNCFPTGEVTFSPANTTIDYIFGHPSLATRLVNAQIQFLPVSWTDHCLLTVDLLAPRAQFGPGSWRFNPTLLDNPHFLPLLHKTVSIFLDAIPHLADGDKFPDNDSTNQDNWEALKRVLQCCAKQFTRGAKARFKSKVASLQKERAEALRLLTPSIPHDTHSPVLALASVLSHHQEKIKNIETLIDQEILHETRETLLRSAARWHEEGERNNKYFYRVIKDRQVQQTIQTLKCTRTGRILSETADIMQEVRSFYKRLYTPESIDLEAVDTVLQNIPSEIKLTDPERKRLLEPPSSVSVATLLERTPKSKSPGLDGIPFEVYRHLATEFPAFMRLLTAVLSDALKSKYPHSWKQTRMVLLYKKGGPELLSNWPPLSMINCDARIFTKLLANRFNAVLPRLITPYQTGFMPRRLISDNAWINHSLMANLRSTNPSDPNVAVLLDQEKAYDRLNADYLTKVLLRFGFPTSLVSVISTLFFETQITLSINGWSSESLLQARGVRQGDPLSPLLFTLGIEPLLRTISATPLISGVSMNMIVPPVSTLKAYGPHLSQNNPLAAPATPPRIKLLSYADDLEVFLSSPEECKSVKDGIGLTVWQDPLGLATGGRRDCYPLYHNDAQLNSFLHDIKIKVERHVRILRQRRLSIRGLGMVANSLLLSKVWHLLRVLAAPVTWLKEIKKIIRDYITTFWPKAAYSDLCLKRKYGGIGLLASQLHLELPFVCLISAPHGPTSYCDPKKLNRKYLFSDIARWLQTYKIASCDDTPDQESLKQLTYGLYPLMGQLSFFLPESLRKKTCFCGPEILALVDNPSVTPLSPSFLHWTVLAGPKQVPNAVISLSLGSLRCHWHRDMSLINQRFHPPLAVPDRLALRPFFWRQFWSLDLPSSAFTPWWRLLQSRIGYRSFLNRINPIRYPTPLCGLCVNLHSSIPLDTNIAVLIDSFGFSATLVSVLRFLSSATQITLSINGWTRVSLLSLFLFTLGIGPSLRTILALPSSQLPVKHPLAIPALSPRIKLLSCAGDLENFLSSPQEWPALQKILETHGITSNAKANCLCLEMLTQHDN</sequence>
<dbReference type="Pfam" id="PF00078">
    <property type="entry name" value="RVT_1"/>
    <property type="match status" value="1"/>
</dbReference>
<evidence type="ECO:0000313" key="2">
    <source>
        <dbReference type="EMBL" id="KAG2191857.1"/>
    </source>
</evidence>
<name>A0A8H7URX3_9FUNG</name>
<dbReference type="InterPro" id="IPR036691">
    <property type="entry name" value="Endo/exonu/phosph_ase_sf"/>
</dbReference>
<dbReference type="SUPFAM" id="SSF56219">
    <property type="entry name" value="DNase I-like"/>
    <property type="match status" value="1"/>
</dbReference>
<proteinExistence type="predicted"/>
<evidence type="ECO:0000259" key="1">
    <source>
        <dbReference type="PROSITE" id="PS50878"/>
    </source>
</evidence>
<accession>A0A8H7URX3</accession>
<reference evidence="2" key="1">
    <citation type="submission" date="2020-12" db="EMBL/GenBank/DDBJ databases">
        <title>Metabolic potential, ecology and presence of endohyphal bacteria is reflected in genomic diversity of Mucoromycotina.</title>
        <authorList>
            <person name="Muszewska A."/>
            <person name="Okrasinska A."/>
            <person name="Steczkiewicz K."/>
            <person name="Drgas O."/>
            <person name="Orlowska M."/>
            <person name="Perlinska-Lenart U."/>
            <person name="Aleksandrzak-Piekarczyk T."/>
            <person name="Szatraj K."/>
            <person name="Zielenkiewicz U."/>
            <person name="Pilsyk S."/>
            <person name="Malc E."/>
            <person name="Mieczkowski P."/>
            <person name="Kruszewska J.S."/>
            <person name="Biernat P."/>
            <person name="Pawlowska J."/>
        </authorList>
    </citation>
    <scope>NUCLEOTIDE SEQUENCE</scope>
    <source>
        <strain evidence="2">CBS 226.32</strain>
    </source>
</reference>
<feature type="domain" description="Reverse transcriptase" evidence="1">
    <location>
        <begin position="832"/>
        <end position="1141"/>
    </location>
</feature>
<feature type="non-terminal residue" evidence="2">
    <location>
        <position position="1551"/>
    </location>
</feature>
<evidence type="ECO:0000313" key="3">
    <source>
        <dbReference type="Proteomes" id="UP000650833"/>
    </source>
</evidence>
<dbReference type="SUPFAM" id="SSF56672">
    <property type="entry name" value="DNA/RNA polymerases"/>
    <property type="match status" value="1"/>
</dbReference>
<dbReference type="OrthoDB" id="2417874at2759"/>